<sequence>MHCVIFANSYEYKDGESPQIANEWKLSLSPLLKASAVCNISCHNALIDATAVRIEQHLPLDDGGDLPDSQSGSGSSGYNLCIVYTDDNCREIFTYSYPTAVYLKRK</sequence>
<evidence type="ECO:0000313" key="1">
    <source>
        <dbReference type="EMBL" id="VEL08351.1"/>
    </source>
</evidence>
<proteinExistence type="predicted"/>
<evidence type="ECO:0000313" key="2">
    <source>
        <dbReference type="Proteomes" id="UP000784294"/>
    </source>
</evidence>
<protein>
    <submittedName>
        <fullName evidence="1">Uncharacterized protein</fullName>
    </submittedName>
</protein>
<feature type="non-terminal residue" evidence="1">
    <location>
        <position position="106"/>
    </location>
</feature>
<accession>A0A3S4ZP71</accession>
<dbReference type="AlphaFoldDB" id="A0A3S4ZP71"/>
<gene>
    <name evidence="1" type="ORF">PXEA_LOCUS1791</name>
</gene>
<dbReference type="EMBL" id="CAAALY010003725">
    <property type="protein sequence ID" value="VEL08351.1"/>
    <property type="molecule type" value="Genomic_DNA"/>
</dbReference>
<name>A0A3S4ZP71_9PLAT</name>
<reference evidence="1" key="1">
    <citation type="submission" date="2018-11" db="EMBL/GenBank/DDBJ databases">
        <authorList>
            <consortium name="Pathogen Informatics"/>
        </authorList>
    </citation>
    <scope>NUCLEOTIDE SEQUENCE</scope>
</reference>
<organism evidence="1 2">
    <name type="scientific">Protopolystoma xenopodis</name>
    <dbReference type="NCBI Taxonomy" id="117903"/>
    <lineage>
        <taxon>Eukaryota</taxon>
        <taxon>Metazoa</taxon>
        <taxon>Spiralia</taxon>
        <taxon>Lophotrochozoa</taxon>
        <taxon>Platyhelminthes</taxon>
        <taxon>Monogenea</taxon>
        <taxon>Polyopisthocotylea</taxon>
        <taxon>Polystomatidea</taxon>
        <taxon>Polystomatidae</taxon>
        <taxon>Protopolystoma</taxon>
    </lineage>
</organism>
<keyword evidence="2" id="KW-1185">Reference proteome</keyword>
<comment type="caution">
    <text evidence="1">The sequence shown here is derived from an EMBL/GenBank/DDBJ whole genome shotgun (WGS) entry which is preliminary data.</text>
</comment>
<dbReference type="Proteomes" id="UP000784294">
    <property type="component" value="Unassembled WGS sequence"/>
</dbReference>